<evidence type="ECO:0000313" key="1">
    <source>
        <dbReference type="EMBL" id="RXG84052.1"/>
    </source>
</evidence>
<accession>A0A4V1KUF3</accession>
<comment type="caution">
    <text evidence="1">The sequence shown here is derived from an EMBL/GenBank/DDBJ whole genome shotgun (WGS) entry which is preliminary data.</text>
</comment>
<dbReference type="AlphaFoldDB" id="A0A4V1KUF3"/>
<name>A0A4V1KUF3_9BRAD</name>
<organism evidence="1 2">
    <name type="scientific">Bradyrhizobium zhanjiangense</name>
    <dbReference type="NCBI Taxonomy" id="1325107"/>
    <lineage>
        <taxon>Bacteria</taxon>
        <taxon>Pseudomonadati</taxon>
        <taxon>Pseudomonadota</taxon>
        <taxon>Alphaproteobacteria</taxon>
        <taxon>Hyphomicrobiales</taxon>
        <taxon>Nitrobacteraceae</taxon>
        <taxon>Bradyrhizobium</taxon>
    </lineage>
</organism>
<protein>
    <recommendedName>
        <fullName evidence="3">DUF4102 domain-containing protein</fullName>
    </recommendedName>
</protein>
<gene>
    <name evidence="1" type="ORF">EAS61_40090</name>
</gene>
<dbReference type="Proteomes" id="UP000290174">
    <property type="component" value="Unassembled WGS sequence"/>
</dbReference>
<sequence length="148" mass="17075">MAVLYERCTRLALPTPPPKFLRKSLRLTEDHLYDAVAMSEDERLARTVVELGDDKSKGLTIRITPHKPIWYIRRKEKTLRLRDVRELSLEDARYVAEQIALGAKRNRDLNDLLHVLLEYIPLPSDGSAFRDRDVEAKLDHVLACRDGA</sequence>
<evidence type="ECO:0008006" key="3">
    <source>
        <dbReference type="Google" id="ProtNLM"/>
    </source>
</evidence>
<proteinExistence type="predicted"/>
<evidence type="ECO:0000313" key="2">
    <source>
        <dbReference type="Proteomes" id="UP000290174"/>
    </source>
</evidence>
<dbReference type="EMBL" id="RKMK01000083">
    <property type="protein sequence ID" value="RXG84052.1"/>
    <property type="molecule type" value="Genomic_DNA"/>
</dbReference>
<reference evidence="1 2" key="1">
    <citation type="submission" date="2018-11" db="EMBL/GenBank/DDBJ databases">
        <title>Bradyrhizobium sp. nov., isolated from effective nodules of peanut in China.</title>
        <authorList>
            <person name="Li Y."/>
        </authorList>
    </citation>
    <scope>NUCLEOTIDE SEQUENCE [LARGE SCALE GENOMIC DNA]</scope>
    <source>
        <strain evidence="1 2">CCBAU 51770</strain>
    </source>
</reference>